<evidence type="ECO:0000313" key="1">
    <source>
        <dbReference type="EMBL" id="OGY67466.1"/>
    </source>
</evidence>
<dbReference type="InterPro" id="IPR007405">
    <property type="entry name" value="Phage_KVP40_Orf299"/>
</dbReference>
<comment type="caution">
    <text evidence="1">The sequence shown here is derived from an EMBL/GenBank/DDBJ whole genome shotgun (WGS) entry which is preliminary data.</text>
</comment>
<dbReference type="PANTHER" id="PTHR39961:SF1">
    <property type="entry name" value="DUF458 DOMAIN-CONTAINING PROTEIN"/>
    <property type="match status" value="1"/>
</dbReference>
<gene>
    <name evidence="1" type="ORF">A3H63_01050</name>
</gene>
<proteinExistence type="predicted"/>
<dbReference type="Pfam" id="PF04308">
    <property type="entry name" value="RNaseH_like"/>
    <property type="match status" value="1"/>
</dbReference>
<dbReference type="AlphaFoldDB" id="A0A1G1ZTK7"/>
<dbReference type="EMBL" id="MHJM01000023">
    <property type="protein sequence ID" value="OGY67466.1"/>
    <property type="molecule type" value="Genomic_DNA"/>
</dbReference>
<evidence type="ECO:0000313" key="2">
    <source>
        <dbReference type="Proteomes" id="UP000176284"/>
    </source>
</evidence>
<protein>
    <recommendedName>
        <fullName evidence="3">DUF458 domain-containing protein</fullName>
    </recommendedName>
</protein>
<dbReference type="STRING" id="1798410.A3H63_01050"/>
<organism evidence="1 2">
    <name type="scientific">Candidatus Harrisonbacteria bacterium RIFCSPLOWO2_02_FULL_45_10c</name>
    <dbReference type="NCBI Taxonomy" id="1798410"/>
    <lineage>
        <taxon>Bacteria</taxon>
        <taxon>Candidatus Harrisoniibacteriota</taxon>
    </lineage>
</organism>
<reference evidence="1 2" key="1">
    <citation type="journal article" date="2016" name="Nat. Commun.">
        <title>Thousands of microbial genomes shed light on interconnected biogeochemical processes in an aquifer system.</title>
        <authorList>
            <person name="Anantharaman K."/>
            <person name="Brown C.T."/>
            <person name="Hug L.A."/>
            <person name="Sharon I."/>
            <person name="Castelle C.J."/>
            <person name="Probst A.J."/>
            <person name="Thomas B.C."/>
            <person name="Singh A."/>
            <person name="Wilkins M.J."/>
            <person name="Karaoz U."/>
            <person name="Brodie E.L."/>
            <person name="Williams K.H."/>
            <person name="Hubbard S.S."/>
            <person name="Banfield J.F."/>
        </authorList>
    </citation>
    <scope>NUCLEOTIDE SEQUENCE [LARGE SCALE GENOMIC DNA]</scope>
</reference>
<sequence>MNNLLFNSSFGLKLNTAQIVQAISDFIQADPKREYKIIVGTDSERRHNGKADFVTAIVVHRVGNGGRYFWRHREASAIRTLRDRMWQEVLLSIELSKELAVLLKKAGLEKCGFEVHVDVGENGETRTMIQELVGVIRANNFEATTKPESYAASNVADRHV</sequence>
<dbReference type="Proteomes" id="UP000176284">
    <property type="component" value="Unassembled WGS sequence"/>
</dbReference>
<name>A0A1G1ZTK7_9BACT</name>
<dbReference type="PANTHER" id="PTHR39961">
    <property type="entry name" value="HYPOTHETICAL CYTOSOLIC PROTEIN"/>
    <property type="match status" value="1"/>
</dbReference>
<accession>A0A1G1ZTK7</accession>
<evidence type="ECO:0008006" key="3">
    <source>
        <dbReference type="Google" id="ProtNLM"/>
    </source>
</evidence>